<dbReference type="OrthoDB" id="28092at2759"/>
<accession>A0A7L3NRJ7</accession>
<proteinExistence type="predicted"/>
<dbReference type="InterPro" id="IPR058545">
    <property type="entry name" value="Beta-prop_EMC1_1st"/>
</dbReference>
<feature type="domain" description="EMC1 first beta-propeller" evidence="1">
    <location>
        <begin position="1"/>
        <end position="50"/>
    </location>
</feature>
<feature type="non-terminal residue" evidence="2">
    <location>
        <position position="51"/>
    </location>
</feature>
<feature type="non-terminal residue" evidence="2">
    <location>
        <position position="1"/>
    </location>
</feature>
<sequence>WVEHLPESESTQYQMLYSHGTGVIHVLGILPQSHLNVLSFNVEDGEVTKQV</sequence>
<gene>
    <name evidence="2" type="primary">Emc1_1</name>
    <name evidence="2" type="ORF">OREMEL_R07748</name>
</gene>
<protein>
    <submittedName>
        <fullName evidence="2">EMC1 protein</fullName>
    </submittedName>
</protein>
<evidence type="ECO:0000259" key="1">
    <source>
        <dbReference type="Pfam" id="PF25293"/>
    </source>
</evidence>
<dbReference type="Proteomes" id="UP000579904">
    <property type="component" value="Unassembled WGS sequence"/>
</dbReference>
<reference evidence="2 3" key="1">
    <citation type="submission" date="2019-09" db="EMBL/GenBank/DDBJ databases">
        <title>Bird 10,000 Genomes (B10K) Project - Family phase.</title>
        <authorList>
            <person name="Zhang G."/>
        </authorList>
    </citation>
    <scope>NUCLEOTIDE SEQUENCE [LARGE SCALE GENOMIC DNA]</scope>
    <source>
        <strain evidence="2">OUT-0002</strain>
    </source>
</reference>
<dbReference type="AlphaFoldDB" id="A0A7L3NRJ7"/>
<dbReference type="EMBL" id="VZUB01052737">
    <property type="protein sequence ID" value="NXU81706.1"/>
    <property type="molecule type" value="Genomic_DNA"/>
</dbReference>
<evidence type="ECO:0000313" key="3">
    <source>
        <dbReference type="Proteomes" id="UP000579904"/>
    </source>
</evidence>
<comment type="caution">
    <text evidence="2">The sequence shown here is derived from an EMBL/GenBank/DDBJ whole genome shotgun (WGS) entry which is preliminary data.</text>
</comment>
<keyword evidence="3" id="KW-1185">Reference proteome</keyword>
<dbReference type="Pfam" id="PF25293">
    <property type="entry name" value="Beta-prop_EMC1_N"/>
    <property type="match status" value="1"/>
</dbReference>
<organism evidence="2 3">
    <name type="scientific">Oreotrochilus melanogaster</name>
    <dbReference type="NCBI Taxonomy" id="689266"/>
    <lineage>
        <taxon>Eukaryota</taxon>
        <taxon>Metazoa</taxon>
        <taxon>Chordata</taxon>
        <taxon>Craniata</taxon>
        <taxon>Vertebrata</taxon>
        <taxon>Euteleostomi</taxon>
        <taxon>Archelosauria</taxon>
        <taxon>Archosauria</taxon>
        <taxon>Dinosauria</taxon>
        <taxon>Saurischia</taxon>
        <taxon>Theropoda</taxon>
        <taxon>Coelurosauria</taxon>
        <taxon>Aves</taxon>
        <taxon>Neognathae</taxon>
        <taxon>Neoaves</taxon>
        <taxon>Strisores</taxon>
        <taxon>Apodiformes</taxon>
        <taxon>Trochilidae</taxon>
        <taxon>Oreotrochilus</taxon>
    </lineage>
</organism>
<name>A0A7L3NRJ7_9AVES</name>
<evidence type="ECO:0000313" key="2">
    <source>
        <dbReference type="EMBL" id="NXU81706.1"/>
    </source>
</evidence>